<gene>
    <name evidence="1" type="ORF">H8718_12835</name>
</gene>
<dbReference type="InterPro" id="IPR006901">
    <property type="entry name" value="TrmK"/>
</dbReference>
<dbReference type="RefSeq" id="WP_177669804.1">
    <property type="nucleotide sequence ID" value="NZ_JACRSY010000020.1"/>
</dbReference>
<keyword evidence="2" id="KW-1185">Reference proteome</keyword>
<dbReference type="Pfam" id="PF04816">
    <property type="entry name" value="TrmK"/>
    <property type="match status" value="1"/>
</dbReference>
<keyword evidence="1" id="KW-0808">Transferase</keyword>
<dbReference type="SUPFAM" id="SSF53335">
    <property type="entry name" value="S-adenosyl-L-methionine-dependent methyltransferases"/>
    <property type="match status" value="1"/>
</dbReference>
<accession>A0A926EHF6</accession>
<name>A0A926EHF6_9FIRM</name>
<reference evidence="1" key="1">
    <citation type="submission" date="2020-08" db="EMBL/GenBank/DDBJ databases">
        <title>Genome public.</title>
        <authorList>
            <person name="Liu C."/>
            <person name="Sun Q."/>
        </authorList>
    </citation>
    <scope>NUCLEOTIDE SEQUENCE</scope>
    <source>
        <strain evidence="1">NSJ-12</strain>
    </source>
</reference>
<organism evidence="1 2">
    <name type="scientific">Zhenhengia yiwuensis</name>
    <dbReference type="NCBI Taxonomy" id="2763666"/>
    <lineage>
        <taxon>Bacteria</taxon>
        <taxon>Bacillati</taxon>
        <taxon>Bacillota</taxon>
        <taxon>Clostridia</taxon>
        <taxon>Lachnospirales</taxon>
        <taxon>Lachnospiraceae</taxon>
        <taxon>Zhenhengia</taxon>
    </lineage>
</organism>
<proteinExistence type="predicted"/>
<protein>
    <submittedName>
        <fullName evidence="1">SAM-dependent methyltransferase</fullName>
    </submittedName>
</protein>
<dbReference type="GO" id="GO:0160105">
    <property type="term" value="F:tRNA (adenine(22)-N1)-methyltransferase activity"/>
    <property type="evidence" value="ECO:0007669"/>
    <property type="project" value="InterPro"/>
</dbReference>
<comment type="caution">
    <text evidence="1">The sequence shown here is derived from an EMBL/GenBank/DDBJ whole genome shotgun (WGS) entry which is preliminary data.</text>
</comment>
<dbReference type="PIRSF" id="PIRSF018637">
    <property type="entry name" value="TrmK"/>
    <property type="match status" value="1"/>
</dbReference>
<sequence>MQLSKRLGAIANLVPNNMRIADIGTDHGYIPIYLRLQNQVSYCIASDINKGPLESAKRNMAKYQVTGIETRQGGGLSTLCKEDQIDVVIIAGMGGYLIHDILENDLELVKGMKKIILQPQNNLTEIRKYIHEIGFKIEQETFLEEDGKYYTIIVAVPGVEKYEKECEYVYGKYLLEHASELYKSWLNYKGAGYKKIIEQLKDTQTEQIKERIAQLEKEYALYREAITCIQ</sequence>
<evidence type="ECO:0000313" key="1">
    <source>
        <dbReference type="EMBL" id="MBC8580414.1"/>
    </source>
</evidence>
<dbReference type="AlphaFoldDB" id="A0A926EHF6"/>
<dbReference type="PANTHER" id="PTHR38451">
    <property type="entry name" value="TRNA (ADENINE(22)-N(1))-METHYLTRANSFERASE"/>
    <property type="match status" value="1"/>
</dbReference>
<dbReference type="GO" id="GO:0032259">
    <property type="term" value="P:methylation"/>
    <property type="evidence" value="ECO:0007669"/>
    <property type="project" value="UniProtKB-KW"/>
</dbReference>
<evidence type="ECO:0000313" key="2">
    <source>
        <dbReference type="Proteomes" id="UP000655830"/>
    </source>
</evidence>
<dbReference type="PANTHER" id="PTHR38451:SF1">
    <property type="entry name" value="TRNA (ADENINE(22)-N(1))-METHYLTRANSFERASE"/>
    <property type="match status" value="1"/>
</dbReference>
<dbReference type="InterPro" id="IPR029063">
    <property type="entry name" value="SAM-dependent_MTases_sf"/>
</dbReference>
<keyword evidence="1" id="KW-0489">Methyltransferase</keyword>
<dbReference type="EMBL" id="JACRSY010000020">
    <property type="protein sequence ID" value="MBC8580414.1"/>
    <property type="molecule type" value="Genomic_DNA"/>
</dbReference>
<dbReference type="Proteomes" id="UP000655830">
    <property type="component" value="Unassembled WGS sequence"/>
</dbReference>
<dbReference type="Gene3D" id="3.40.50.150">
    <property type="entry name" value="Vaccinia Virus protein VP39"/>
    <property type="match status" value="1"/>
</dbReference>